<keyword evidence="5" id="KW-0067">ATP-binding</keyword>
<evidence type="ECO:0000256" key="8">
    <source>
        <dbReference type="SAM" id="MobiDB-lite"/>
    </source>
</evidence>
<evidence type="ECO:0000256" key="1">
    <source>
        <dbReference type="ARBA" id="ARBA00004496"/>
    </source>
</evidence>
<dbReference type="InterPro" id="IPR041677">
    <property type="entry name" value="DNA2/NAM7_AAA_11"/>
</dbReference>
<dbReference type="GO" id="GO:0004386">
    <property type="term" value="F:helicase activity"/>
    <property type="evidence" value="ECO:0007669"/>
    <property type="project" value="InterPro"/>
</dbReference>
<dbReference type="InterPro" id="IPR045055">
    <property type="entry name" value="DNA2/NAM7-like"/>
</dbReference>
<dbReference type="GO" id="GO:0008270">
    <property type="term" value="F:zinc ion binding"/>
    <property type="evidence" value="ECO:0007669"/>
    <property type="project" value="UniProtKB-KW"/>
</dbReference>
<keyword evidence="2" id="KW-0963">Cytoplasm</keyword>
<evidence type="ECO:0000313" key="11">
    <source>
        <dbReference type="Proteomes" id="UP000240760"/>
    </source>
</evidence>
<keyword evidence="5" id="KW-0347">Helicase</keyword>
<evidence type="ECO:0000256" key="5">
    <source>
        <dbReference type="ARBA" id="ARBA00022806"/>
    </source>
</evidence>
<keyword evidence="11" id="KW-1185">Reference proteome</keyword>
<dbReference type="EMBL" id="KZ679151">
    <property type="protein sequence ID" value="PTB71205.1"/>
    <property type="molecule type" value="Genomic_DNA"/>
</dbReference>
<keyword evidence="5" id="KW-0547">Nucleotide-binding</keyword>
<comment type="subcellular location">
    <subcellularLocation>
        <location evidence="1">Cytoplasm</location>
    </subcellularLocation>
</comment>
<dbReference type="GO" id="GO:0031048">
    <property type="term" value="P:regulatory ncRNA-mediated heterochromatin formation"/>
    <property type="evidence" value="ECO:0007669"/>
    <property type="project" value="TreeGrafter"/>
</dbReference>
<dbReference type="PANTHER" id="PTHR10887:SF445">
    <property type="entry name" value="NFX1-TYPE ZINC FINGER-CONTAINING PROTEIN 1"/>
    <property type="match status" value="1"/>
</dbReference>
<keyword evidence="5" id="KW-0378">Hydrolase</keyword>
<dbReference type="PROSITE" id="PS51981">
    <property type="entry name" value="ZF_RZ"/>
    <property type="match status" value="1"/>
</dbReference>
<feature type="domain" description="RZ-type" evidence="9">
    <location>
        <begin position="1784"/>
        <end position="1859"/>
    </location>
</feature>
<evidence type="ECO:0000256" key="6">
    <source>
        <dbReference type="ARBA" id="ARBA00022833"/>
    </source>
</evidence>
<dbReference type="Gene3D" id="3.40.50.300">
    <property type="entry name" value="P-loop containing nucleotide triphosphate hydrolases"/>
    <property type="match status" value="2"/>
</dbReference>
<dbReference type="CDD" id="cd06008">
    <property type="entry name" value="NF-X1-zinc-finger"/>
    <property type="match status" value="2"/>
</dbReference>
<dbReference type="Proteomes" id="UP000240760">
    <property type="component" value="Unassembled WGS sequence"/>
</dbReference>
<keyword evidence="4" id="KW-0863">Zinc-finger</keyword>
<dbReference type="Pfam" id="PF13086">
    <property type="entry name" value="AAA_11"/>
    <property type="match status" value="1"/>
</dbReference>
<sequence>MIGPPSPSPHFPGCSSIASSSTAQYCLHQGFTLFACKERRRLLQPWNIDNLLKARVPLRRNHVEESDTARPSQAIVSHFLSLAVELMDGDVGGAQETIRLLVTEAGLAFIKDVIDRHIPLDNISNTGNRLWETEIKPLFQLVTHPRVVDSAVLEQEVAALFNFLVGVGGARMNKLFHYVVSLFEQWPLTSTQGSLIEAVELSLAVLAKMLDCNTTNIINEAFTTFANSLASPLDKPEEPEDMVHRLQAKKHLHYIRQRLQIGDELPDIATQPQASVVRETFVLARDLPGHLSLGGPRHNNDHANIAEIKILPTYEEIISPREEYLPTNDCSQWHISGIRGRLDREFRLIREDTVGQLRDAVREAFGQIRGAPAVSGHHMNSNSLRTYTYGSAVLIDIQFDTNAGLDFVVRCEQPPAVRTLNARQRRDWWEKSKRLQAGALVCVLDGTDAVMFCTVSESTMRNKDDTKGRFEKKPADDDDELPEQRDPLTLSDDGDFLHVNLQLIDANRDDMMQALDWYKNIGSLRHRYLVEFPGVLLASFKHTLEALKQMSQRPKMPFVDLLAPTTVTATEVDLQPPVYARTAGFAFDIRCITNDEAELLVSPQRPMNPRLIESRTTLDRTQSSALLNTLSRELSLIQGPPGTGKSYSGEKIIKVLLANKEEASIGPILCVCYTNHALDQLLEHLLDDGIDKIIRIGSGSKSGRLQALNLRVVAQNSDRTRSEKGSLWAIQQELNELRESMQESLRRLSTSDSPQSIKTFLAHDFPRHHDALFGVEEDGWQKVGNTPQKALQRWLMGGSRDSTHCRGLGVLKGTRLSTMNHAERKALHRHWLDSIVAPIVRNIATLQEEYAELMERRGRVRSDVDLRCLNQANVIGVTTTGLAKNLVLLRKLRCKVMLCEEAGEVLEAHILTALLPSIEHAILIGDHLQLRPQIQNYELQSTNPRGRQYSLDTSLFERLVEPPHLTDLRLPFSTLETQRRMHPSISELIRSTLYPSLQDGENVKNYPKHLEAGAASHDPLNTSHSNDFEVEMTVSLISHLVKQGEYSQDDIALRRRMQSMFEIYFEDRDGDALTAAKFRQSGKTTLLKSEEAKVIIISLVRSNPQKRCGFLSTSNRINVLLSRAQHGMYIIGNSSTYYNVPIGRLGTSLELQCSRHPRTPIRSGCNLPCDKRLQCGHSCTGRCHSDVLHNGCDHACPRRCGQPCPAKCTVELKHINLELPCGHRLPSPNCWENQDPSAVRCQVLVRRTVPGCSHEVEVQCHEDVNTETYRCAAMCGHNLKCGHTCKSPCFKCNQREGGKITQQIHPICKQRCGRGYSTCQHSCSMPCHGDVKCPPCKAPCEACHEPCAPCAENTCHSSCPHTRCTMPCAAPCDWVPCSRRCDKMLDCGHQCPSLCGEACPDKAFCQKCASKEVRSMCVDFLEMKEYHEIDLDEEPCIFPDCGHFLTTSSMDGQMRMGAYYDMDADGHPTRLSKTSEPFSLDKSGIPVCATCRGSLRNIARYGRIVRRAILDESTKKFLAWSHEQYLSLADQLIKEEEKLAQATAGQVVQDKTAASTLKGGQLIGSAQRLKQLRELQRMVGKGRYDSIIELWRRIGKHANNVRQEEQPFRRVADLVQFANRENKASRKEFRYDESVIQVKGSLLADALLLKCEIAILFDFRRWMTQGGLTQAETEIKLDLSVHWSDAVRLIEQSRLRKYVREEVQGHIFAAQLCGLCLSFDECATMWSAKKGVKKEQTPGNLKEEAMSHIQQARALLSQYPSTASFQGEIDNVEMLINGGIYRQVTAEEMRAVYSAMTREFSGTGHWYFCENNHPFTIGECGMPMQEARCPECGARIGGRNHQAVEGMRHATEIENLGRGLSRLGL</sequence>
<evidence type="ECO:0000256" key="7">
    <source>
        <dbReference type="ARBA" id="ARBA00022859"/>
    </source>
</evidence>
<dbReference type="CDD" id="cd17936">
    <property type="entry name" value="EEXXEc_NFX1"/>
    <property type="match status" value="1"/>
</dbReference>
<keyword evidence="6" id="KW-0862">Zinc</keyword>
<dbReference type="Pfam" id="PF20173">
    <property type="entry name" value="ZnF_RZ-type"/>
    <property type="match status" value="1"/>
</dbReference>
<keyword evidence="7" id="KW-0391">Immunity</keyword>
<dbReference type="CDD" id="cd18808">
    <property type="entry name" value="SF1_C_Upf1"/>
    <property type="match status" value="1"/>
</dbReference>
<evidence type="ECO:0000256" key="4">
    <source>
        <dbReference type="ARBA" id="ARBA00022771"/>
    </source>
</evidence>
<keyword evidence="3" id="KW-0479">Metal-binding</keyword>
<dbReference type="InterPro" id="IPR046439">
    <property type="entry name" value="ZF_RZ_dom"/>
</dbReference>
<dbReference type="SUPFAM" id="SSF52540">
    <property type="entry name" value="P-loop containing nucleoside triphosphate hydrolases"/>
    <property type="match status" value="1"/>
</dbReference>
<protein>
    <recommendedName>
        <fullName evidence="9">RZ-type domain-containing protein</fullName>
    </recommendedName>
</protein>
<dbReference type="GO" id="GO:0005737">
    <property type="term" value="C:cytoplasm"/>
    <property type="evidence" value="ECO:0007669"/>
    <property type="project" value="UniProtKB-SubCell"/>
</dbReference>
<dbReference type="GO" id="GO:0031380">
    <property type="term" value="C:nuclear RNA-directed RNA polymerase complex"/>
    <property type="evidence" value="ECO:0007669"/>
    <property type="project" value="TreeGrafter"/>
</dbReference>
<proteinExistence type="predicted"/>
<name>A0A2T4BPF7_TRILO</name>
<accession>A0A2T4BPF7</accession>
<dbReference type="PANTHER" id="PTHR10887">
    <property type="entry name" value="DNA2/NAM7 HELICASE FAMILY"/>
    <property type="match status" value="1"/>
</dbReference>
<dbReference type="OrthoDB" id="2423195at2759"/>
<evidence type="ECO:0000256" key="3">
    <source>
        <dbReference type="ARBA" id="ARBA00022723"/>
    </source>
</evidence>
<evidence type="ECO:0000256" key="2">
    <source>
        <dbReference type="ARBA" id="ARBA00022490"/>
    </source>
</evidence>
<feature type="compositionally biased region" description="Basic and acidic residues" evidence="8">
    <location>
        <begin position="463"/>
        <end position="475"/>
    </location>
</feature>
<dbReference type="GO" id="GO:0002376">
    <property type="term" value="P:immune system process"/>
    <property type="evidence" value="ECO:0007669"/>
    <property type="project" value="UniProtKB-KW"/>
</dbReference>
<dbReference type="Pfam" id="PF13087">
    <property type="entry name" value="AAA_12"/>
    <property type="match status" value="1"/>
</dbReference>
<organism evidence="10 11">
    <name type="scientific">Trichoderma longibrachiatum ATCC 18648</name>
    <dbReference type="NCBI Taxonomy" id="983965"/>
    <lineage>
        <taxon>Eukaryota</taxon>
        <taxon>Fungi</taxon>
        <taxon>Dikarya</taxon>
        <taxon>Ascomycota</taxon>
        <taxon>Pezizomycotina</taxon>
        <taxon>Sordariomycetes</taxon>
        <taxon>Hypocreomycetidae</taxon>
        <taxon>Hypocreales</taxon>
        <taxon>Hypocreaceae</taxon>
        <taxon>Trichoderma</taxon>
    </lineage>
</organism>
<reference evidence="10 11" key="1">
    <citation type="submission" date="2016-07" db="EMBL/GenBank/DDBJ databases">
        <title>Multiple horizontal gene transfer events from other fungi enriched the ability of initially mycotrophic Trichoderma (Ascomycota) to feed on dead plant biomass.</title>
        <authorList>
            <consortium name="DOE Joint Genome Institute"/>
            <person name="Aerts A."/>
            <person name="Atanasova L."/>
            <person name="Chenthamara K."/>
            <person name="Zhang J."/>
            <person name="Grujic M."/>
            <person name="Henrissat B."/>
            <person name="Kuo A."/>
            <person name="Salamov A."/>
            <person name="Lipzen A."/>
            <person name="Labutti K."/>
            <person name="Barry K."/>
            <person name="Miao Y."/>
            <person name="Rahimi M.J."/>
            <person name="Shen Q."/>
            <person name="Grigoriev I.V."/>
            <person name="Kubicek C.P."/>
            <person name="Druzhinina I.S."/>
        </authorList>
    </citation>
    <scope>NUCLEOTIDE SEQUENCE [LARGE SCALE GENOMIC DNA]</scope>
    <source>
        <strain evidence="10 11">ATCC 18648</strain>
    </source>
</reference>
<dbReference type="STRING" id="983965.A0A2T4BPF7"/>
<evidence type="ECO:0000313" key="10">
    <source>
        <dbReference type="EMBL" id="PTB71205.1"/>
    </source>
</evidence>
<dbReference type="InterPro" id="IPR041679">
    <property type="entry name" value="DNA2/NAM7-like_C"/>
</dbReference>
<dbReference type="InterPro" id="IPR047187">
    <property type="entry name" value="SF1_C_Upf1"/>
</dbReference>
<gene>
    <name evidence="10" type="ORF">M440DRAFT_1442821</name>
</gene>
<dbReference type="InterPro" id="IPR027417">
    <property type="entry name" value="P-loop_NTPase"/>
</dbReference>
<feature type="region of interest" description="Disordered" evidence="8">
    <location>
        <begin position="463"/>
        <end position="491"/>
    </location>
</feature>
<evidence type="ECO:0000259" key="9">
    <source>
        <dbReference type="PROSITE" id="PS51981"/>
    </source>
</evidence>